<name>A0A3G8YHN2_9DEIO</name>
<sequence>MITPGRRRSVRRAWYRHATTGNRPLKHLFDAVFTRHGREQLDANRAVLGIDGTTLRVPDSDENRAHFTLPSSGAHRESAYPQARVVGLMALGSHFLLDLKVSAYTESEESLSSGFDEHLPDHCVLIVDRGLLDYRRFYRHQQRGEERHWLVRAKSNPVWTVLEILGSNEVIAEVPFRRPARRSDPTLPRSMRIRVICYQFPGFKPQWLLTSMLDAERYPAAEIIELYHQRWELETGFDELHMHTLERLEALRSQTPDRIRQELFALAVVYNLVRLDMARVADHLEVSPLRISYRTSLLLIRTLWLSAWVVSVGRLPQYLEQLTSDIALLVLPARRPRSYPRVVKIKMTRYPREVRASAPLPS</sequence>
<proteinExistence type="predicted"/>
<geneLocation type="plasmid" evidence="2 3">
    <name>unnamed2</name>
</geneLocation>
<organism evidence="2 3">
    <name type="scientific">Deinococcus psychrotolerans</name>
    <dbReference type="NCBI Taxonomy" id="2489213"/>
    <lineage>
        <taxon>Bacteria</taxon>
        <taxon>Thermotogati</taxon>
        <taxon>Deinococcota</taxon>
        <taxon>Deinococci</taxon>
        <taxon>Deinococcales</taxon>
        <taxon>Deinococcaceae</taxon>
        <taxon>Deinococcus</taxon>
    </lineage>
</organism>
<dbReference type="PANTHER" id="PTHR37529:SF1">
    <property type="entry name" value="TRANSPOSASE INSG FOR INSERTION SEQUENCE ELEMENT IS4-RELATED"/>
    <property type="match status" value="1"/>
</dbReference>
<dbReference type="OrthoDB" id="477305at2"/>
<dbReference type="Proteomes" id="UP000276417">
    <property type="component" value="Plasmid unnamed2"/>
</dbReference>
<reference evidence="2 3" key="1">
    <citation type="submission" date="2018-11" db="EMBL/GenBank/DDBJ databases">
        <title>Deinococcus shelandsis sp. nov., isolated from South Shetland Islands soil of Antarctica.</title>
        <authorList>
            <person name="Tian J."/>
        </authorList>
    </citation>
    <scope>NUCLEOTIDE SEQUENCE [LARGE SCALE GENOMIC DNA]</scope>
    <source>
        <strain evidence="2 3">S14-83T</strain>
        <plasmid evidence="2 3">unnamed2</plasmid>
    </source>
</reference>
<feature type="domain" description="Transposase IS4-like" evidence="1">
    <location>
        <begin position="47"/>
        <end position="272"/>
    </location>
</feature>
<dbReference type="GO" id="GO:0003677">
    <property type="term" value="F:DNA binding"/>
    <property type="evidence" value="ECO:0007669"/>
    <property type="project" value="InterPro"/>
</dbReference>
<dbReference type="NCBIfam" id="NF033592">
    <property type="entry name" value="transpos_IS4_1"/>
    <property type="match status" value="1"/>
</dbReference>
<keyword evidence="2" id="KW-0614">Plasmid</keyword>
<dbReference type="InterPro" id="IPR002559">
    <property type="entry name" value="Transposase_11"/>
</dbReference>
<dbReference type="SUPFAM" id="SSF53098">
    <property type="entry name" value="Ribonuclease H-like"/>
    <property type="match status" value="1"/>
</dbReference>
<dbReference type="AlphaFoldDB" id="A0A3G8YHN2"/>
<evidence type="ECO:0000313" key="3">
    <source>
        <dbReference type="Proteomes" id="UP000276417"/>
    </source>
</evidence>
<dbReference type="InterPro" id="IPR012337">
    <property type="entry name" value="RNaseH-like_sf"/>
</dbReference>
<dbReference type="InterPro" id="IPR047952">
    <property type="entry name" value="Transpos_IS4"/>
</dbReference>
<dbReference type="GO" id="GO:0004803">
    <property type="term" value="F:transposase activity"/>
    <property type="evidence" value="ECO:0007669"/>
    <property type="project" value="InterPro"/>
</dbReference>
<dbReference type="RefSeq" id="WP_124874814.1">
    <property type="nucleotide sequence ID" value="NZ_CP034186.1"/>
</dbReference>
<protein>
    <submittedName>
        <fullName evidence="2">IS4 family transposase</fullName>
    </submittedName>
</protein>
<dbReference type="KEGG" id="dph:EHF33_17965"/>
<gene>
    <name evidence="2" type="ORF">EHF33_17965</name>
</gene>
<dbReference type="Pfam" id="PF01609">
    <property type="entry name" value="DDE_Tnp_1"/>
    <property type="match status" value="1"/>
</dbReference>
<dbReference type="EMBL" id="CP034186">
    <property type="protein sequence ID" value="AZI44809.1"/>
    <property type="molecule type" value="Genomic_DNA"/>
</dbReference>
<dbReference type="PANTHER" id="PTHR37529">
    <property type="entry name" value="TRANSPOSASE INSG FOR INSERTION SEQUENCE ELEMENT IS4-RELATED"/>
    <property type="match status" value="1"/>
</dbReference>
<evidence type="ECO:0000259" key="1">
    <source>
        <dbReference type="Pfam" id="PF01609"/>
    </source>
</evidence>
<evidence type="ECO:0000313" key="2">
    <source>
        <dbReference type="EMBL" id="AZI44809.1"/>
    </source>
</evidence>
<keyword evidence="3" id="KW-1185">Reference proteome</keyword>
<accession>A0A3G8YHN2</accession>
<dbReference type="GO" id="GO:0006313">
    <property type="term" value="P:DNA transposition"/>
    <property type="evidence" value="ECO:0007669"/>
    <property type="project" value="InterPro"/>
</dbReference>